<comment type="caution">
    <text evidence="2">The sequence shown here is derived from an EMBL/GenBank/DDBJ whole genome shotgun (WGS) entry which is preliminary data.</text>
</comment>
<dbReference type="PANTHER" id="PTHR48090">
    <property type="entry name" value="UNDECAPRENYL-PHOSPHATE 4-DEOXY-4-FORMAMIDO-L-ARABINOSE TRANSFERASE-RELATED"/>
    <property type="match status" value="1"/>
</dbReference>
<evidence type="ECO:0000313" key="3">
    <source>
        <dbReference type="Proteomes" id="UP000748308"/>
    </source>
</evidence>
<proteinExistence type="predicted"/>
<dbReference type="InterPro" id="IPR050256">
    <property type="entry name" value="Glycosyltransferase_2"/>
</dbReference>
<dbReference type="InterPro" id="IPR029044">
    <property type="entry name" value="Nucleotide-diphossugar_trans"/>
</dbReference>
<feature type="domain" description="Glycosyltransferase 2-like" evidence="1">
    <location>
        <begin position="4"/>
        <end position="161"/>
    </location>
</feature>
<dbReference type="SUPFAM" id="SSF53448">
    <property type="entry name" value="Nucleotide-diphospho-sugar transferases"/>
    <property type="match status" value="1"/>
</dbReference>
<dbReference type="AlphaFoldDB" id="A0A938BRX7"/>
<accession>A0A938BRX7</accession>
<dbReference type="Pfam" id="PF00535">
    <property type="entry name" value="Glycos_transf_2"/>
    <property type="match status" value="1"/>
</dbReference>
<evidence type="ECO:0000313" key="2">
    <source>
        <dbReference type="EMBL" id="MBM3318780.1"/>
    </source>
</evidence>
<name>A0A938BRX7_UNCEI</name>
<organism evidence="2 3">
    <name type="scientific">Eiseniibacteriota bacterium</name>
    <dbReference type="NCBI Taxonomy" id="2212470"/>
    <lineage>
        <taxon>Bacteria</taxon>
        <taxon>Candidatus Eiseniibacteriota</taxon>
    </lineage>
</organism>
<protein>
    <submittedName>
        <fullName evidence="2">Glycosyltransferase family 2 protein</fullName>
    </submittedName>
</protein>
<dbReference type="InterPro" id="IPR001173">
    <property type="entry name" value="Glyco_trans_2-like"/>
</dbReference>
<sequence>MKLSVLVPVYNEEATVAELLRRVAAVPIEKELLVVDDASTDGTGAILAGLDLPGLRVFRHEGNRGKGAALRTALAHAVGEIVIIQDADLEYDPNDYARLIEPIERGQADVVYGSRFLAGRRVTTFWHYFVNTALTRLSNLLTGLRLTDMETCYKVFRADLIRGLTLVSDGFAIEPEMTAKAARRGARFVEVPISYRGRGRDEGKKIHWRDGFRTLAAIARFHRFTREA</sequence>
<dbReference type="EMBL" id="VGIY01000483">
    <property type="protein sequence ID" value="MBM3318780.1"/>
    <property type="molecule type" value="Genomic_DNA"/>
</dbReference>
<gene>
    <name evidence="2" type="ORF">FJY75_13100</name>
</gene>
<reference evidence="2" key="1">
    <citation type="submission" date="2019-03" db="EMBL/GenBank/DDBJ databases">
        <title>Lake Tanganyika Metagenome-Assembled Genomes (MAGs).</title>
        <authorList>
            <person name="Tran P."/>
        </authorList>
    </citation>
    <scope>NUCLEOTIDE SEQUENCE</scope>
    <source>
        <strain evidence="2">M_DeepCast_400m_m2_100</strain>
    </source>
</reference>
<dbReference type="CDD" id="cd04179">
    <property type="entry name" value="DPM_DPG-synthase_like"/>
    <property type="match status" value="1"/>
</dbReference>
<dbReference type="PANTHER" id="PTHR48090:SF7">
    <property type="entry name" value="RFBJ PROTEIN"/>
    <property type="match status" value="1"/>
</dbReference>
<dbReference type="Gene3D" id="3.90.550.10">
    <property type="entry name" value="Spore Coat Polysaccharide Biosynthesis Protein SpsA, Chain A"/>
    <property type="match status" value="1"/>
</dbReference>
<dbReference type="Proteomes" id="UP000748308">
    <property type="component" value="Unassembled WGS sequence"/>
</dbReference>
<evidence type="ECO:0000259" key="1">
    <source>
        <dbReference type="Pfam" id="PF00535"/>
    </source>
</evidence>